<protein>
    <submittedName>
        <fullName evidence="1">Uncharacterized protein</fullName>
    </submittedName>
</protein>
<sequence>MYINARQEQCRGGWPFINGLPAPSTAIRCLLCPPDTVEHRSLYGTSV</sequence>
<comment type="caution">
    <text evidence="1">The sequence shown here is derived from an EMBL/GenBank/DDBJ whole genome shotgun (WGS) entry which is preliminary data.</text>
</comment>
<keyword evidence="2" id="KW-1185">Reference proteome</keyword>
<evidence type="ECO:0000313" key="1">
    <source>
        <dbReference type="EMBL" id="CAI9578261.1"/>
    </source>
</evidence>
<proteinExistence type="predicted"/>
<dbReference type="EMBL" id="CATNWA010014990">
    <property type="protein sequence ID" value="CAI9578261.1"/>
    <property type="molecule type" value="Genomic_DNA"/>
</dbReference>
<evidence type="ECO:0000313" key="2">
    <source>
        <dbReference type="Proteomes" id="UP001162483"/>
    </source>
</evidence>
<dbReference type="Proteomes" id="UP001162483">
    <property type="component" value="Unassembled WGS sequence"/>
</dbReference>
<name>A0ABN9E047_9NEOB</name>
<accession>A0ABN9E047</accession>
<reference evidence="1" key="1">
    <citation type="submission" date="2023-05" db="EMBL/GenBank/DDBJ databases">
        <authorList>
            <person name="Stuckert A."/>
        </authorList>
    </citation>
    <scope>NUCLEOTIDE SEQUENCE</scope>
</reference>
<organism evidence="1 2">
    <name type="scientific">Staurois parvus</name>
    <dbReference type="NCBI Taxonomy" id="386267"/>
    <lineage>
        <taxon>Eukaryota</taxon>
        <taxon>Metazoa</taxon>
        <taxon>Chordata</taxon>
        <taxon>Craniata</taxon>
        <taxon>Vertebrata</taxon>
        <taxon>Euteleostomi</taxon>
        <taxon>Amphibia</taxon>
        <taxon>Batrachia</taxon>
        <taxon>Anura</taxon>
        <taxon>Neobatrachia</taxon>
        <taxon>Ranoidea</taxon>
        <taxon>Ranidae</taxon>
        <taxon>Staurois</taxon>
    </lineage>
</organism>
<gene>
    <name evidence="1" type="ORF">SPARVUS_LOCUS8903968</name>
</gene>